<keyword evidence="2" id="KW-1185">Reference proteome</keyword>
<evidence type="ECO:0000313" key="1">
    <source>
        <dbReference type="EMBL" id="SHE31221.1"/>
    </source>
</evidence>
<accession>A0A1M4SG85</accession>
<sequence length="115" mass="13106">MLKKDINKYLSVVLSVLMLLAIFPVNVIAVEENNRENTFLRSLDCDYCGKGQIVSKTRTDKYVLEIEPCGHSAKCDVEKTKVVTQSWTQCTTRGCYHSDVKIDEKIKYIHTSCGR</sequence>
<name>A0A1M4SG85_9FIRM</name>
<dbReference type="GeneID" id="90994999"/>
<organism evidence="1 2">
    <name type="scientific">Tissierella praeacuta DSM 18095</name>
    <dbReference type="NCBI Taxonomy" id="1123404"/>
    <lineage>
        <taxon>Bacteria</taxon>
        <taxon>Bacillati</taxon>
        <taxon>Bacillota</taxon>
        <taxon>Tissierellia</taxon>
        <taxon>Tissierellales</taxon>
        <taxon>Tissierellaceae</taxon>
        <taxon>Tissierella</taxon>
    </lineage>
</organism>
<gene>
    <name evidence="1" type="ORF">SAMN02745784_00306</name>
</gene>
<proteinExistence type="predicted"/>
<dbReference type="EMBL" id="FQTY01000001">
    <property type="protein sequence ID" value="SHE31221.1"/>
    <property type="molecule type" value="Genomic_DNA"/>
</dbReference>
<dbReference type="Proteomes" id="UP000184114">
    <property type="component" value="Unassembled WGS sequence"/>
</dbReference>
<dbReference type="AlphaFoldDB" id="A0A1M4SG85"/>
<evidence type="ECO:0000313" key="2">
    <source>
        <dbReference type="Proteomes" id="UP000184114"/>
    </source>
</evidence>
<reference evidence="2" key="1">
    <citation type="submission" date="2016-11" db="EMBL/GenBank/DDBJ databases">
        <authorList>
            <person name="Varghese N."/>
            <person name="Submissions S."/>
        </authorList>
    </citation>
    <scope>NUCLEOTIDE SEQUENCE [LARGE SCALE GENOMIC DNA]</scope>
    <source>
        <strain evidence="2">DSM 18095</strain>
    </source>
</reference>
<protein>
    <submittedName>
        <fullName evidence="1">Uncharacterized protein</fullName>
    </submittedName>
</protein>
<dbReference type="RefSeq" id="WP_072972190.1">
    <property type="nucleotide sequence ID" value="NZ_FQTY01000001.1"/>
</dbReference>